<feature type="transmembrane region" description="Helical" evidence="6">
    <location>
        <begin position="117"/>
        <end position="135"/>
    </location>
</feature>
<reference evidence="8 9" key="1">
    <citation type="submission" date="2019-07" db="EMBL/GenBank/DDBJ databases">
        <title>Draft genome sequence of Haloferax volcanii SS0101, isolated from salt farm in Samut Sakhon, Thailand.</title>
        <authorList>
            <person name="Wanthongcharoen S."/>
            <person name="Yamprayoonswat W."/>
            <person name="Ruangsuj P."/>
            <person name="Thongpramul N."/>
            <person name="Jumpathong W."/>
            <person name="Sittihan S."/>
            <person name="Kanjanavas P."/>
            <person name="Yasawong M."/>
        </authorList>
    </citation>
    <scope>NUCLEOTIDE SEQUENCE [LARGE SCALE GENOMIC DNA]</scope>
    <source>
        <strain evidence="8 9">SS0101</strain>
    </source>
</reference>
<dbReference type="AlphaFoldDB" id="A0A558G8Q3"/>
<evidence type="ECO:0000256" key="1">
    <source>
        <dbReference type="ARBA" id="ARBA00004651"/>
    </source>
</evidence>
<dbReference type="InterPro" id="IPR020846">
    <property type="entry name" value="MFS_dom"/>
</dbReference>
<feature type="transmembrane region" description="Helical" evidence="6">
    <location>
        <begin position="45"/>
        <end position="63"/>
    </location>
</feature>
<evidence type="ECO:0000256" key="4">
    <source>
        <dbReference type="ARBA" id="ARBA00022989"/>
    </source>
</evidence>
<evidence type="ECO:0000259" key="7">
    <source>
        <dbReference type="PROSITE" id="PS50850"/>
    </source>
</evidence>
<feature type="transmembrane region" description="Helical" evidence="6">
    <location>
        <begin position="21"/>
        <end position="38"/>
    </location>
</feature>
<name>A0A558G8Q3_HALVO</name>
<dbReference type="InterPro" id="IPR050189">
    <property type="entry name" value="MFS_Efflux_Transporters"/>
</dbReference>
<feature type="non-terminal residue" evidence="8">
    <location>
        <position position="1"/>
    </location>
</feature>
<gene>
    <name evidence="8" type="ORF">FQA18_13510</name>
</gene>
<comment type="caution">
    <text evidence="8">The sequence shown here is derived from an EMBL/GenBank/DDBJ whole genome shotgun (WGS) entry which is preliminary data.</text>
</comment>
<dbReference type="PANTHER" id="PTHR43124:SF3">
    <property type="entry name" value="CHLORAMPHENICOL EFFLUX PUMP RV0191"/>
    <property type="match status" value="1"/>
</dbReference>
<organism evidence="8 9">
    <name type="scientific">Haloferax volcanii</name>
    <name type="common">Halobacterium volcanii</name>
    <dbReference type="NCBI Taxonomy" id="2246"/>
    <lineage>
        <taxon>Archaea</taxon>
        <taxon>Methanobacteriati</taxon>
        <taxon>Methanobacteriota</taxon>
        <taxon>Stenosarchaea group</taxon>
        <taxon>Halobacteria</taxon>
        <taxon>Halobacteriales</taxon>
        <taxon>Haloferacaceae</taxon>
        <taxon>Haloferax</taxon>
    </lineage>
</organism>
<keyword evidence="2" id="KW-1003">Cell membrane</keyword>
<dbReference type="Proteomes" id="UP000320212">
    <property type="component" value="Unassembled WGS sequence"/>
</dbReference>
<dbReference type="SUPFAM" id="SSF103473">
    <property type="entry name" value="MFS general substrate transporter"/>
    <property type="match status" value="1"/>
</dbReference>
<dbReference type="InterPro" id="IPR036259">
    <property type="entry name" value="MFS_trans_sf"/>
</dbReference>
<evidence type="ECO:0000256" key="5">
    <source>
        <dbReference type="ARBA" id="ARBA00023136"/>
    </source>
</evidence>
<dbReference type="Gene3D" id="1.20.1250.20">
    <property type="entry name" value="MFS general substrate transporter like domains"/>
    <property type="match status" value="1"/>
</dbReference>
<dbReference type="GO" id="GO:0022857">
    <property type="term" value="F:transmembrane transporter activity"/>
    <property type="evidence" value="ECO:0007669"/>
    <property type="project" value="InterPro"/>
</dbReference>
<dbReference type="PANTHER" id="PTHR43124">
    <property type="entry name" value="PURINE EFFLUX PUMP PBUE"/>
    <property type="match status" value="1"/>
</dbReference>
<evidence type="ECO:0000256" key="2">
    <source>
        <dbReference type="ARBA" id="ARBA00022475"/>
    </source>
</evidence>
<dbReference type="PROSITE" id="PS50850">
    <property type="entry name" value="MFS"/>
    <property type="match status" value="1"/>
</dbReference>
<evidence type="ECO:0000313" key="9">
    <source>
        <dbReference type="Proteomes" id="UP000320212"/>
    </source>
</evidence>
<feature type="domain" description="Major facilitator superfamily (MFS) profile" evidence="7">
    <location>
        <begin position="1"/>
        <end position="139"/>
    </location>
</feature>
<evidence type="ECO:0000256" key="3">
    <source>
        <dbReference type="ARBA" id="ARBA00022692"/>
    </source>
</evidence>
<keyword evidence="4 6" id="KW-1133">Transmembrane helix</keyword>
<protein>
    <submittedName>
        <fullName evidence="8">MFS transporter</fullName>
    </submittedName>
</protein>
<dbReference type="EMBL" id="VMTR01000106">
    <property type="protein sequence ID" value="TVT94139.1"/>
    <property type="molecule type" value="Genomic_DNA"/>
</dbReference>
<keyword evidence="5 6" id="KW-0472">Membrane</keyword>
<accession>A0A558G8Q3</accession>
<sequence>VFAAGVPAFSLSGRLADNLPHVPYIFGLLVAFIGALVALTYAQGFVAVAAVVAVLGYVIHSLFPALDTFMLSSLPSDARGSAYAVFSGAALLLEANGSGAVGFLTEANYAFEAVFRTLAGGLAVFVAALAVLYAVNRLPGVDRADLSSN</sequence>
<evidence type="ECO:0000313" key="8">
    <source>
        <dbReference type="EMBL" id="TVT94139.1"/>
    </source>
</evidence>
<evidence type="ECO:0000256" key="6">
    <source>
        <dbReference type="SAM" id="Phobius"/>
    </source>
</evidence>
<keyword evidence="3 6" id="KW-0812">Transmembrane</keyword>
<dbReference type="GO" id="GO:0005886">
    <property type="term" value="C:plasma membrane"/>
    <property type="evidence" value="ECO:0007669"/>
    <property type="project" value="UniProtKB-SubCell"/>
</dbReference>
<proteinExistence type="predicted"/>
<comment type="subcellular location">
    <subcellularLocation>
        <location evidence="1">Cell membrane</location>
        <topology evidence="1">Multi-pass membrane protein</topology>
    </subcellularLocation>
</comment>